<dbReference type="InterPro" id="IPR043158">
    <property type="entry name" value="Wnt_C"/>
</dbReference>
<dbReference type="GO" id="GO:0005615">
    <property type="term" value="C:extracellular space"/>
    <property type="evidence" value="ECO:0007669"/>
    <property type="project" value="TreeGrafter"/>
</dbReference>
<keyword evidence="4" id="KW-0964">Secreted</keyword>
<sequence>MFLKILVTVLLVIDIISIKVYVNSGRGMFFTLMKLQESTKFDLNNTNIFCNQLMKLQRSICLRHVGLIPSVIHGVDIGIQECQHQFFNSYWNCAGHNLSIPDRFVSQSKKKHRKTYLDNLINKGLPESAFLLSMTSAAVAHQVSKACSSGQNKYCGCDRTIYETPEDNFQWAGCSDNVHFGAAFSKRFLDSPHKRKIKRNPSVGLVNLHNSHAGTKIVIDNMMMKCKCHGVSGSCETKTCYRALPDLRKVGDILKEKFSKAILVRMNDFKLVPMHSGESRITEHDLTYLKRSPNFCYHNPSYGSLGTQGRLCNNTQVLEHEFVEGSCAHLCCKRGFSTKQFLVKEKCQCKFVWCCTVQCQTCEILKVESRCN</sequence>
<dbReference type="Pfam" id="PF00110">
    <property type="entry name" value="wnt"/>
    <property type="match status" value="1"/>
</dbReference>
<evidence type="ECO:0000313" key="11">
    <source>
        <dbReference type="EMBL" id="ABY85209.1"/>
    </source>
</evidence>
<dbReference type="Gene3D" id="3.30.2460.20">
    <property type="match status" value="1"/>
</dbReference>
<dbReference type="InterPro" id="IPR018161">
    <property type="entry name" value="Wnt_CS"/>
</dbReference>
<dbReference type="GO" id="GO:0005125">
    <property type="term" value="F:cytokine activity"/>
    <property type="evidence" value="ECO:0007669"/>
    <property type="project" value="TreeGrafter"/>
</dbReference>
<evidence type="ECO:0000256" key="2">
    <source>
        <dbReference type="ARBA" id="ARBA00005683"/>
    </source>
</evidence>
<dbReference type="AlphaFoldDB" id="B0LMF8"/>
<keyword evidence="7" id="KW-1015">Disulfide bond</keyword>
<accession>B0LMF8</accession>
<dbReference type="GO" id="GO:0005109">
    <property type="term" value="F:frizzled binding"/>
    <property type="evidence" value="ECO:0007669"/>
    <property type="project" value="TreeGrafter"/>
</dbReference>
<evidence type="ECO:0000256" key="10">
    <source>
        <dbReference type="RuleBase" id="RU003500"/>
    </source>
</evidence>
<protein>
    <recommendedName>
        <fullName evidence="10">Protein Wnt</fullName>
    </recommendedName>
</protein>
<dbReference type="CDD" id="cd13113">
    <property type="entry name" value="Wnt"/>
    <property type="match status" value="1"/>
</dbReference>
<dbReference type="PANTHER" id="PTHR12027:SF101">
    <property type="entry name" value="PROTEIN WNT-4"/>
    <property type="match status" value="1"/>
</dbReference>
<dbReference type="GO" id="GO:0060070">
    <property type="term" value="P:canonical Wnt signaling pathway"/>
    <property type="evidence" value="ECO:0007669"/>
    <property type="project" value="TreeGrafter"/>
</dbReference>
<evidence type="ECO:0000256" key="8">
    <source>
        <dbReference type="ARBA" id="ARBA00023180"/>
    </source>
</evidence>
<evidence type="ECO:0000256" key="4">
    <source>
        <dbReference type="ARBA" id="ARBA00022525"/>
    </source>
</evidence>
<dbReference type="GO" id="GO:0030182">
    <property type="term" value="P:neuron differentiation"/>
    <property type="evidence" value="ECO:0007669"/>
    <property type="project" value="TreeGrafter"/>
</dbReference>
<reference evidence="11" key="1">
    <citation type="journal article" date="2008" name="Science">
        <title>Smed-betacatenin-1 is required for anteroposterior blastema polarity in planarian regeneration.</title>
        <authorList>
            <person name="Petersen C.P."/>
            <person name="Reddien P.W."/>
        </authorList>
    </citation>
    <scope>NUCLEOTIDE SEQUENCE</scope>
    <source>
        <strain evidence="11">CIW4</strain>
    </source>
</reference>
<keyword evidence="5" id="KW-0272">Extracellular matrix</keyword>
<keyword evidence="8" id="KW-0325">Glycoprotein</keyword>
<dbReference type="PRINTS" id="PR01349">
    <property type="entry name" value="WNTPROTEIN"/>
</dbReference>
<dbReference type="InterPro" id="IPR005817">
    <property type="entry name" value="Wnt"/>
</dbReference>
<evidence type="ECO:0000256" key="1">
    <source>
        <dbReference type="ARBA" id="ARBA00004498"/>
    </source>
</evidence>
<dbReference type="EMBL" id="EU296632">
    <property type="protein sequence ID" value="ABY85209.1"/>
    <property type="molecule type" value="mRNA"/>
</dbReference>
<name>B0LMF8_SCHMD</name>
<evidence type="ECO:0000256" key="7">
    <source>
        <dbReference type="ARBA" id="ARBA00023157"/>
    </source>
</evidence>
<comment type="similarity">
    <text evidence="2 10">Belongs to the Wnt family.</text>
</comment>
<evidence type="ECO:0000256" key="5">
    <source>
        <dbReference type="ARBA" id="ARBA00022530"/>
    </source>
</evidence>
<evidence type="ECO:0000256" key="6">
    <source>
        <dbReference type="ARBA" id="ARBA00022687"/>
    </source>
</evidence>
<comment type="subcellular location">
    <subcellularLocation>
        <location evidence="1 10">Secreted</location>
        <location evidence="1 10">Extracellular space</location>
        <location evidence="1 10">Extracellular matrix</location>
    </subcellularLocation>
</comment>
<comment type="function">
    <text evidence="10">Ligand for members of the frizzled family of seven transmembrane receptors.</text>
</comment>
<gene>
    <name evidence="11" type="primary">wntP-3</name>
</gene>
<keyword evidence="6 10" id="KW-0879">Wnt signaling pathway</keyword>
<dbReference type="SMART" id="SM00097">
    <property type="entry name" value="WNT1"/>
    <property type="match status" value="1"/>
</dbReference>
<keyword evidence="9" id="KW-0449">Lipoprotein</keyword>
<dbReference type="OrthoDB" id="5945655at2759"/>
<keyword evidence="3 10" id="KW-0217">Developmental protein</keyword>
<dbReference type="GO" id="GO:0045165">
    <property type="term" value="P:cell fate commitment"/>
    <property type="evidence" value="ECO:0007669"/>
    <property type="project" value="TreeGrafter"/>
</dbReference>
<proteinExistence type="evidence at transcript level"/>
<dbReference type="SMR" id="B0LMF8"/>
<dbReference type="PANTHER" id="PTHR12027">
    <property type="entry name" value="WNT RELATED"/>
    <property type="match status" value="1"/>
</dbReference>
<evidence type="ECO:0000256" key="3">
    <source>
        <dbReference type="ARBA" id="ARBA00022473"/>
    </source>
</evidence>
<organism evidence="11">
    <name type="scientific">Schmidtea mediterranea</name>
    <name type="common">Freshwater planarian flatworm</name>
    <dbReference type="NCBI Taxonomy" id="79327"/>
    <lineage>
        <taxon>Eukaryota</taxon>
        <taxon>Metazoa</taxon>
        <taxon>Spiralia</taxon>
        <taxon>Lophotrochozoa</taxon>
        <taxon>Platyhelminthes</taxon>
        <taxon>Rhabditophora</taxon>
        <taxon>Seriata</taxon>
        <taxon>Tricladida</taxon>
        <taxon>Continenticola</taxon>
        <taxon>Geoplanoidea</taxon>
        <taxon>Dugesiidae</taxon>
        <taxon>Schmidtea</taxon>
    </lineage>
</organism>
<evidence type="ECO:0000256" key="9">
    <source>
        <dbReference type="ARBA" id="ARBA00023288"/>
    </source>
</evidence>
<dbReference type="PROSITE" id="PS00246">
    <property type="entry name" value="WNT1"/>
    <property type="match status" value="1"/>
</dbReference>